<dbReference type="AlphaFoldDB" id="A0AAW0T3Z2"/>
<feature type="transmembrane region" description="Helical" evidence="6">
    <location>
        <begin position="193"/>
        <end position="214"/>
    </location>
</feature>
<dbReference type="EMBL" id="JARAKH010000039">
    <property type="protein sequence ID" value="KAK8382285.1"/>
    <property type="molecule type" value="Genomic_DNA"/>
</dbReference>
<dbReference type="GO" id="GO:0008528">
    <property type="term" value="F:G protein-coupled peptide receptor activity"/>
    <property type="evidence" value="ECO:0007669"/>
    <property type="project" value="TreeGrafter"/>
</dbReference>
<evidence type="ECO:0000259" key="7">
    <source>
        <dbReference type="PROSITE" id="PS50261"/>
    </source>
</evidence>
<dbReference type="PRINTS" id="PR00249">
    <property type="entry name" value="GPCRSECRETIN"/>
</dbReference>
<dbReference type="PANTHER" id="PTHR45620:SF1">
    <property type="entry name" value="G-PROTEIN COUPLED RECEPTORS FAMILY 2 PROFILE 2 DOMAIN-CONTAINING PROTEIN"/>
    <property type="match status" value="1"/>
</dbReference>
<protein>
    <recommendedName>
        <fullName evidence="7">G-protein coupled receptors family 2 profile 2 domain-containing protein</fullName>
    </recommendedName>
</protein>
<feature type="compositionally biased region" description="Polar residues" evidence="5">
    <location>
        <begin position="490"/>
        <end position="502"/>
    </location>
</feature>
<feature type="compositionally biased region" description="Polar residues" evidence="5">
    <location>
        <begin position="580"/>
        <end position="593"/>
    </location>
</feature>
<comment type="subcellular location">
    <subcellularLocation>
        <location evidence="1">Membrane</location>
        <topology evidence="1">Multi-pass membrane protein</topology>
    </subcellularLocation>
</comment>
<feature type="region of interest" description="Disordered" evidence="5">
    <location>
        <begin position="476"/>
        <end position="542"/>
    </location>
</feature>
<dbReference type="PROSITE" id="PS50261">
    <property type="entry name" value="G_PROTEIN_RECEP_F2_4"/>
    <property type="match status" value="1"/>
</dbReference>
<feature type="transmembrane region" description="Helical" evidence="6">
    <location>
        <begin position="305"/>
        <end position="324"/>
    </location>
</feature>
<dbReference type="GO" id="GO:0017046">
    <property type="term" value="F:peptide hormone binding"/>
    <property type="evidence" value="ECO:0007669"/>
    <property type="project" value="TreeGrafter"/>
</dbReference>
<feature type="transmembrane region" description="Helical" evidence="6">
    <location>
        <begin position="280"/>
        <end position="298"/>
    </location>
</feature>
<comment type="caution">
    <text evidence="8">The sequence shown here is derived from an EMBL/GenBank/DDBJ whole genome shotgun (WGS) entry which is preliminary data.</text>
</comment>
<feature type="domain" description="G-protein coupled receptors family 2 profile 2" evidence="7">
    <location>
        <begin position="156"/>
        <end position="445"/>
    </location>
</feature>
<keyword evidence="2 6" id="KW-0812">Transmembrane</keyword>
<keyword evidence="9" id="KW-1185">Reference proteome</keyword>
<evidence type="ECO:0000256" key="5">
    <source>
        <dbReference type="SAM" id="MobiDB-lite"/>
    </source>
</evidence>
<sequence length="712" mass="79851">MGGDMWGSKSSMVAFRTAAAKAPSLRWCAAITHSSVYTLAPGTPLLTLRRNVKRHCAVMPQHDVEPHESRRLRPMLLRILVRITLPRLMALFSFISLPQHLTSPRQAPAWRRCGADGVWEGGQELGWTNYTLCLGTAPNATSVLPVTVLGEWLPTIKRMSLIGYSVSLATLVISFTILASLRRLRCPRNLLHLHLFGSFMLRALVVLLKSTLLLDGVALPINFSIQDGEAHFNDNSQMKQESTNTACPSVTIRYIQISWIKTWACKLMICVWQYFILANYSWLLMEGLYLHSLIFMALFTDSSAITLYILLGWGLPLGCVAMWATLRATLDDTHCWTVNNVQWIFWVSIRAPVAISNLINFSFFLNVVRVLILKLRSSISAESMKYRKLGKSTLVLVPLFGVHYFVLWGLSTSTNTYVELVWLFLDQVFASFQGFFVAVLYCLMNGEVRQELRKLYNRWYKGDPLVVNSHRGRTSLHSIHSQAERKDRQTPSPQMARSTGSDAPNFPCPNNTSASPSPTATLTPTYNSKHHSRDVTPSRVSSDLCDETIEMQTCSSLEGPQGKSLLDDNHHSLLPPSSPKPTNMDQQVPKNGKESTQVEILINLQDNNHSNFILPPNNSNPLLSHNGQVMVKTKEKHLTFSESTEQFQIAKVSPMKENGSVMSEGGTKMENMNKGMVCVSVNKNSLKSSTPQQIDSHLVPKNTKVDERETML</sequence>
<feature type="region of interest" description="Disordered" evidence="5">
    <location>
        <begin position="557"/>
        <end position="593"/>
    </location>
</feature>
<dbReference type="PANTHER" id="PTHR45620">
    <property type="entry name" value="PDF RECEPTOR-LIKE PROTEIN-RELATED"/>
    <property type="match status" value="1"/>
</dbReference>
<dbReference type="PROSITE" id="PS00650">
    <property type="entry name" value="G_PROTEIN_RECEP_F2_2"/>
    <property type="match status" value="1"/>
</dbReference>
<dbReference type="Gene3D" id="1.20.1070.10">
    <property type="entry name" value="Rhodopsin 7-helix transmembrane proteins"/>
    <property type="match status" value="1"/>
</dbReference>
<feature type="compositionally biased region" description="Low complexity" evidence="5">
    <location>
        <begin position="508"/>
        <end position="525"/>
    </location>
</feature>
<keyword evidence="3 6" id="KW-1133">Transmembrane helix</keyword>
<evidence type="ECO:0000256" key="2">
    <source>
        <dbReference type="ARBA" id="ARBA00022692"/>
    </source>
</evidence>
<evidence type="ECO:0000313" key="8">
    <source>
        <dbReference type="EMBL" id="KAK8382285.1"/>
    </source>
</evidence>
<proteinExistence type="predicted"/>
<dbReference type="InterPro" id="IPR017981">
    <property type="entry name" value="GPCR_2-like_7TM"/>
</dbReference>
<gene>
    <name evidence="8" type="ORF">O3P69_015309</name>
</gene>
<dbReference type="GO" id="GO:0005886">
    <property type="term" value="C:plasma membrane"/>
    <property type="evidence" value="ECO:0007669"/>
    <property type="project" value="TreeGrafter"/>
</dbReference>
<accession>A0AAW0T3Z2</accession>
<keyword evidence="4 6" id="KW-0472">Membrane</keyword>
<feature type="transmembrane region" description="Helical" evidence="6">
    <location>
        <begin position="422"/>
        <end position="444"/>
    </location>
</feature>
<dbReference type="Pfam" id="PF00002">
    <property type="entry name" value="7tm_2"/>
    <property type="match status" value="1"/>
</dbReference>
<evidence type="ECO:0000256" key="1">
    <source>
        <dbReference type="ARBA" id="ARBA00004141"/>
    </source>
</evidence>
<evidence type="ECO:0000256" key="3">
    <source>
        <dbReference type="ARBA" id="ARBA00022989"/>
    </source>
</evidence>
<evidence type="ECO:0000256" key="6">
    <source>
        <dbReference type="SAM" id="Phobius"/>
    </source>
</evidence>
<reference evidence="8 9" key="1">
    <citation type="submission" date="2023-03" db="EMBL/GenBank/DDBJ databases">
        <title>High-quality genome of Scylla paramamosain provides insights in environmental adaptation.</title>
        <authorList>
            <person name="Zhang L."/>
        </authorList>
    </citation>
    <scope>NUCLEOTIDE SEQUENCE [LARGE SCALE GENOMIC DNA]</scope>
    <source>
        <strain evidence="8">LZ_2023a</strain>
        <tissue evidence="8">Muscle</tissue>
    </source>
</reference>
<name>A0AAW0T3Z2_SCYPA</name>
<evidence type="ECO:0000313" key="9">
    <source>
        <dbReference type="Proteomes" id="UP001487740"/>
    </source>
</evidence>
<dbReference type="Proteomes" id="UP001487740">
    <property type="component" value="Unassembled WGS sequence"/>
</dbReference>
<dbReference type="GO" id="GO:0007188">
    <property type="term" value="P:adenylate cyclase-modulating G protein-coupled receptor signaling pathway"/>
    <property type="evidence" value="ECO:0007669"/>
    <property type="project" value="TreeGrafter"/>
</dbReference>
<feature type="transmembrane region" description="Helical" evidence="6">
    <location>
        <begin position="393"/>
        <end position="410"/>
    </location>
</feature>
<feature type="transmembrane region" description="Helical" evidence="6">
    <location>
        <begin position="344"/>
        <end position="372"/>
    </location>
</feature>
<organism evidence="8 9">
    <name type="scientific">Scylla paramamosain</name>
    <name type="common">Mud crab</name>
    <dbReference type="NCBI Taxonomy" id="85552"/>
    <lineage>
        <taxon>Eukaryota</taxon>
        <taxon>Metazoa</taxon>
        <taxon>Ecdysozoa</taxon>
        <taxon>Arthropoda</taxon>
        <taxon>Crustacea</taxon>
        <taxon>Multicrustacea</taxon>
        <taxon>Malacostraca</taxon>
        <taxon>Eumalacostraca</taxon>
        <taxon>Eucarida</taxon>
        <taxon>Decapoda</taxon>
        <taxon>Pleocyemata</taxon>
        <taxon>Brachyura</taxon>
        <taxon>Eubrachyura</taxon>
        <taxon>Portunoidea</taxon>
        <taxon>Portunidae</taxon>
        <taxon>Portuninae</taxon>
        <taxon>Scylla</taxon>
    </lineage>
</organism>
<feature type="transmembrane region" description="Helical" evidence="6">
    <location>
        <begin position="161"/>
        <end position="181"/>
    </location>
</feature>
<dbReference type="InterPro" id="IPR050332">
    <property type="entry name" value="GPCR_2"/>
</dbReference>
<dbReference type="GO" id="GO:0007166">
    <property type="term" value="P:cell surface receptor signaling pathway"/>
    <property type="evidence" value="ECO:0007669"/>
    <property type="project" value="InterPro"/>
</dbReference>
<evidence type="ECO:0000256" key="4">
    <source>
        <dbReference type="ARBA" id="ARBA00023136"/>
    </source>
</evidence>
<dbReference type="InterPro" id="IPR017983">
    <property type="entry name" value="GPCR_2_secretin-like_CS"/>
</dbReference>
<dbReference type="InterPro" id="IPR000832">
    <property type="entry name" value="GPCR_2_secretin-like"/>
</dbReference>